<dbReference type="PANTHER" id="PTHR34512">
    <property type="entry name" value="CELL SURFACE PROTEIN"/>
    <property type="match status" value="1"/>
</dbReference>
<proteinExistence type="inferred from homology"/>
<reference evidence="7" key="1">
    <citation type="submission" date="2023-07" db="EMBL/GenBank/DDBJ databases">
        <title>Genome content predicts the carbon catabolic preferences of heterotrophic bacteria.</title>
        <authorList>
            <person name="Gralka M."/>
        </authorList>
    </citation>
    <scope>NUCLEOTIDE SEQUENCE</scope>
    <source>
        <strain evidence="7">I2M16</strain>
    </source>
</reference>
<evidence type="ECO:0000259" key="6">
    <source>
        <dbReference type="Pfam" id="PF13360"/>
    </source>
</evidence>
<protein>
    <recommendedName>
        <fullName evidence="4">Outer membrane protein assembly factor BamB</fullName>
    </recommendedName>
</protein>
<evidence type="ECO:0000256" key="1">
    <source>
        <dbReference type="ARBA" id="ARBA00022729"/>
    </source>
</evidence>
<dbReference type="InterPro" id="IPR015943">
    <property type="entry name" value="WD40/YVTN_repeat-like_dom_sf"/>
</dbReference>
<sequence>MLRRLLAASILSISLTGCSMWGGSDEVEPNPLVDFSAERQVVVKWSSQVGDGPGEVFNQMTPALLDDSVFAASGDGVVAAFDQNTGNRLWRVELDQELIGGVGAGSGKVVVSTMAGELICLDAGTGAKLWVAQLSSEVVSDAQFNSQLVVAQQVNGRIVALNADTGEQVWSYESSMPRLTLRGTSSPLVALDVTLAGLDNGKFVALDNQSGGVLWEQSISLAEGRSELERMTDVDGRPLLFENVIYIPSYQGKVVAINPFNAQTLWSKDISSYHSLAAGFGNIYISEANDYIQALDTRTAASVWSQSQLENRQITSPVVAGNALAVADKQGYLHFMSQIDGHFIARFKLGSGVTGDMKVKDNIIYALTDSGRLYALTLN</sequence>
<dbReference type="GO" id="GO:0009279">
    <property type="term" value="C:cell outer membrane"/>
    <property type="evidence" value="ECO:0007669"/>
    <property type="project" value="UniProtKB-SubCell"/>
</dbReference>
<dbReference type="PANTHER" id="PTHR34512:SF30">
    <property type="entry name" value="OUTER MEMBRANE PROTEIN ASSEMBLY FACTOR BAMB"/>
    <property type="match status" value="1"/>
</dbReference>
<name>A0AAW7XMU4_9GAMM</name>
<dbReference type="InterPro" id="IPR002372">
    <property type="entry name" value="PQQ_rpt_dom"/>
</dbReference>
<dbReference type="SMART" id="SM00564">
    <property type="entry name" value="PQQ"/>
    <property type="match status" value="7"/>
</dbReference>
<comment type="subunit">
    <text evidence="4">Part of the Bam complex.</text>
</comment>
<dbReference type="Proteomes" id="UP001169862">
    <property type="component" value="Unassembled WGS sequence"/>
</dbReference>
<dbReference type="SUPFAM" id="SSF50998">
    <property type="entry name" value="Quinoprotein alcohol dehydrogenase-like"/>
    <property type="match status" value="1"/>
</dbReference>
<feature type="domain" description="Pyrrolo-quinoline quinone repeat" evidence="6">
    <location>
        <begin position="75"/>
        <end position="306"/>
    </location>
</feature>
<feature type="chain" id="PRO_5043914011" description="Outer membrane protein assembly factor BamB" evidence="5">
    <location>
        <begin position="22"/>
        <end position="379"/>
    </location>
</feature>
<keyword evidence="1 4" id="KW-0732">Signal</keyword>
<evidence type="ECO:0000313" key="7">
    <source>
        <dbReference type="EMBL" id="MDO6454327.1"/>
    </source>
</evidence>
<dbReference type="PROSITE" id="PS51257">
    <property type="entry name" value="PROKAR_LIPOPROTEIN"/>
    <property type="match status" value="1"/>
</dbReference>
<dbReference type="NCBIfam" id="TIGR03300">
    <property type="entry name" value="assembly_YfgL"/>
    <property type="match status" value="1"/>
</dbReference>
<evidence type="ECO:0000313" key="8">
    <source>
        <dbReference type="Proteomes" id="UP001169862"/>
    </source>
</evidence>
<evidence type="ECO:0000256" key="3">
    <source>
        <dbReference type="ARBA" id="ARBA00023237"/>
    </source>
</evidence>
<keyword evidence="2 4" id="KW-0472">Membrane</keyword>
<dbReference type="InterPro" id="IPR017687">
    <property type="entry name" value="BamB"/>
</dbReference>
<keyword evidence="4" id="KW-0564">Palmitate</keyword>
<accession>A0AAW7XMU4</accession>
<dbReference type="Gene3D" id="2.130.10.10">
    <property type="entry name" value="YVTN repeat-like/Quinoprotein amine dehydrogenase"/>
    <property type="match status" value="1"/>
</dbReference>
<gene>
    <name evidence="4 7" type="primary">bamB</name>
    <name evidence="7" type="ORF">Q4490_12205</name>
</gene>
<dbReference type="RefSeq" id="WP_303550874.1">
    <property type="nucleotide sequence ID" value="NZ_JAUOPG010000007.1"/>
</dbReference>
<dbReference type="HAMAP" id="MF_00923">
    <property type="entry name" value="OM_assembly_BamB"/>
    <property type="match status" value="1"/>
</dbReference>
<dbReference type="InterPro" id="IPR018391">
    <property type="entry name" value="PQQ_b-propeller_rpt"/>
</dbReference>
<keyword evidence="4" id="KW-0449">Lipoprotein</keyword>
<comment type="function">
    <text evidence="4">Part of the outer membrane protein assembly complex, which is involved in assembly and insertion of beta-barrel proteins into the outer membrane.</text>
</comment>
<evidence type="ECO:0000256" key="5">
    <source>
        <dbReference type="SAM" id="SignalP"/>
    </source>
</evidence>
<organism evidence="7 8">
    <name type="scientific">Neptunomonas phycophila</name>
    <dbReference type="NCBI Taxonomy" id="1572645"/>
    <lineage>
        <taxon>Bacteria</taxon>
        <taxon>Pseudomonadati</taxon>
        <taxon>Pseudomonadota</taxon>
        <taxon>Gammaproteobacteria</taxon>
        <taxon>Oceanospirillales</taxon>
        <taxon>Oceanospirillaceae</taxon>
        <taxon>Neptunomonas</taxon>
    </lineage>
</organism>
<comment type="subcellular location">
    <subcellularLocation>
        <location evidence="4">Cell outer membrane</location>
        <topology evidence="4">Lipid-anchor</topology>
    </subcellularLocation>
</comment>
<comment type="caution">
    <text evidence="7">The sequence shown here is derived from an EMBL/GenBank/DDBJ whole genome shotgun (WGS) entry which is preliminary data.</text>
</comment>
<dbReference type="EMBL" id="JAUOPG010000007">
    <property type="protein sequence ID" value="MDO6454327.1"/>
    <property type="molecule type" value="Genomic_DNA"/>
</dbReference>
<evidence type="ECO:0000256" key="2">
    <source>
        <dbReference type="ARBA" id="ARBA00023136"/>
    </source>
</evidence>
<feature type="signal peptide" evidence="5">
    <location>
        <begin position="1"/>
        <end position="21"/>
    </location>
</feature>
<dbReference type="GO" id="GO:0043165">
    <property type="term" value="P:Gram-negative-bacterium-type cell outer membrane assembly"/>
    <property type="evidence" value="ECO:0007669"/>
    <property type="project" value="UniProtKB-UniRule"/>
</dbReference>
<keyword evidence="3 4" id="KW-0998">Cell outer membrane</keyword>
<dbReference type="Pfam" id="PF13360">
    <property type="entry name" value="PQQ_2"/>
    <property type="match status" value="1"/>
</dbReference>
<dbReference type="AlphaFoldDB" id="A0AAW7XMU4"/>
<evidence type="ECO:0000256" key="4">
    <source>
        <dbReference type="HAMAP-Rule" id="MF_00923"/>
    </source>
</evidence>
<dbReference type="InterPro" id="IPR011047">
    <property type="entry name" value="Quinoprotein_ADH-like_sf"/>
</dbReference>
<comment type="similarity">
    <text evidence="4">Belongs to the BamB family.</text>
</comment>
<dbReference type="GO" id="GO:0051205">
    <property type="term" value="P:protein insertion into membrane"/>
    <property type="evidence" value="ECO:0007669"/>
    <property type="project" value="UniProtKB-UniRule"/>
</dbReference>